<dbReference type="GeneID" id="136082983"/>
<feature type="transmembrane region" description="Helical" evidence="8">
    <location>
        <begin position="207"/>
        <end position="230"/>
    </location>
</feature>
<feature type="transmembrane region" description="Helical" evidence="8">
    <location>
        <begin position="5"/>
        <end position="25"/>
    </location>
</feature>
<evidence type="ECO:0000259" key="9">
    <source>
        <dbReference type="PROSITE" id="PS50262"/>
    </source>
</evidence>
<feature type="transmembrane region" description="Helical" evidence="8">
    <location>
        <begin position="45"/>
        <end position="63"/>
    </location>
</feature>
<protein>
    <submittedName>
        <fullName evidence="11">Neuropeptide FF receptor 2-like</fullName>
    </submittedName>
</protein>
<keyword evidence="10" id="KW-1185">Reference proteome</keyword>
<evidence type="ECO:0000256" key="4">
    <source>
        <dbReference type="ARBA" id="ARBA00023040"/>
    </source>
</evidence>
<dbReference type="Gene3D" id="1.20.1070.10">
    <property type="entry name" value="Rhodopsin 7-helix transmembrane proteins"/>
    <property type="match status" value="1"/>
</dbReference>
<reference evidence="11" key="1">
    <citation type="submission" date="2025-08" db="UniProtKB">
        <authorList>
            <consortium name="RefSeq"/>
        </authorList>
    </citation>
    <scope>IDENTIFICATION</scope>
</reference>
<dbReference type="PANTHER" id="PTHR45695">
    <property type="entry name" value="LEUCOKININ RECEPTOR-RELATED"/>
    <property type="match status" value="1"/>
</dbReference>
<accession>A0ABM4C9Y1</accession>
<feature type="transmembrane region" description="Helical" evidence="8">
    <location>
        <begin position="84"/>
        <end position="110"/>
    </location>
</feature>
<dbReference type="PANTHER" id="PTHR45695:SF9">
    <property type="entry name" value="LEUCOKININ RECEPTOR"/>
    <property type="match status" value="1"/>
</dbReference>
<dbReference type="PROSITE" id="PS50262">
    <property type="entry name" value="G_PROTEIN_RECEP_F1_2"/>
    <property type="match status" value="1"/>
</dbReference>
<keyword evidence="6" id="KW-0675">Receptor</keyword>
<dbReference type="Pfam" id="PF00001">
    <property type="entry name" value="7tm_1"/>
    <property type="match status" value="1"/>
</dbReference>
<dbReference type="InterPro" id="IPR000276">
    <property type="entry name" value="GPCR_Rhodpsn"/>
</dbReference>
<dbReference type="CDD" id="cd00637">
    <property type="entry name" value="7tm_classA_rhodopsin-like"/>
    <property type="match status" value="1"/>
</dbReference>
<feature type="transmembrane region" description="Helical" evidence="8">
    <location>
        <begin position="242"/>
        <end position="265"/>
    </location>
</feature>
<dbReference type="Proteomes" id="UP001652625">
    <property type="component" value="Chromosome 08"/>
</dbReference>
<dbReference type="InterPro" id="IPR017452">
    <property type="entry name" value="GPCR_Rhodpsn_7TM"/>
</dbReference>
<evidence type="ECO:0000256" key="2">
    <source>
        <dbReference type="ARBA" id="ARBA00022692"/>
    </source>
</evidence>
<evidence type="ECO:0000313" key="11">
    <source>
        <dbReference type="RefSeq" id="XP_065658469.1"/>
    </source>
</evidence>
<keyword evidence="4" id="KW-0297">G-protein coupled receptor</keyword>
<sequence length="493" mass="56910">MTNYFVFNLALANLAISFVVIPMTMANQINCWTPNELECKIVMPFIEHFAGVCVLTHTAISIARNIIVSQSKIGLKIKLRHVALLIVLIWIFAFIILSVGLMGIFGNFVYVTNTSKQSNNKSETNQTLFEHKKNISFACELQFYDTSCKKAYSIMVFLLTYIIPMLLTGISYFKIHRVVTKAANNLKDFVCKDIFVSRKRSSKRLEYTLIIMYTFFGTTTLPLQALYLITGITSQEAEIPEFVWPVCVTFFYLQVVLKPLVLFYMGTEYRKGLYKLLTSFYKPCLYLNSLIKIKKKIRLERAEKQTYNKNNSEKKLKTSLTIKNSVNCLPFNILRNQTKVHNKFNKDALLRRYKELSETLSDLNEKAEVNLSPIINKEHNQSKKITNSKCLFYYSTQNDIFNVNIPIPYQTNRNLSLTSLGQNANESLPTYKYIVSSSKLVSKKCNANNCHISRCNKIDNLFSINSFEYESFPDNVLSCYHEVSFDLLKETYL</sequence>
<keyword evidence="3 8" id="KW-1133">Transmembrane helix</keyword>
<keyword evidence="7" id="KW-0807">Transducer</keyword>
<evidence type="ECO:0000256" key="5">
    <source>
        <dbReference type="ARBA" id="ARBA00023136"/>
    </source>
</evidence>
<feature type="transmembrane region" description="Helical" evidence="8">
    <location>
        <begin position="151"/>
        <end position="173"/>
    </location>
</feature>
<organism evidence="10 11">
    <name type="scientific">Hydra vulgaris</name>
    <name type="common">Hydra</name>
    <name type="synonym">Hydra attenuata</name>
    <dbReference type="NCBI Taxonomy" id="6087"/>
    <lineage>
        <taxon>Eukaryota</taxon>
        <taxon>Metazoa</taxon>
        <taxon>Cnidaria</taxon>
        <taxon>Hydrozoa</taxon>
        <taxon>Hydroidolina</taxon>
        <taxon>Anthoathecata</taxon>
        <taxon>Aplanulata</taxon>
        <taxon>Hydridae</taxon>
        <taxon>Hydra</taxon>
    </lineage>
</organism>
<name>A0ABM4C9Y1_HYDVU</name>
<dbReference type="RefSeq" id="XP_065658469.1">
    <property type="nucleotide sequence ID" value="XM_065802397.1"/>
</dbReference>
<evidence type="ECO:0000256" key="1">
    <source>
        <dbReference type="ARBA" id="ARBA00004141"/>
    </source>
</evidence>
<comment type="subcellular location">
    <subcellularLocation>
        <location evidence="1">Membrane</location>
        <topology evidence="1">Multi-pass membrane protein</topology>
    </subcellularLocation>
</comment>
<dbReference type="SUPFAM" id="SSF81321">
    <property type="entry name" value="Family A G protein-coupled receptor-like"/>
    <property type="match status" value="1"/>
</dbReference>
<evidence type="ECO:0000256" key="8">
    <source>
        <dbReference type="SAM" id="Phobius"/>
    </source>
</evidence>
<evidence type="ECO:0000256" key="3">
    <source>
        <dbReference type="ARBA" id="ARBA00022989"/>
    </source>
</evidence>
<keyword evidence="5 8" id="KW-0472">Membrane</keyword>
<evidence type="ECO:0000256" key="6">
    <source>
        <dbReference type="ARBA" id="ARBA00023170"/>
    </source>
</evidence>
<evidence type="ECO:0000256" key="7">
    <source>
        <dbReference type="ARBA" id="ARBA00023224"/>
    </source>
</evidence>
<proteinExistence type="predicted"/>
<feature type="domain" description="G-protein coupled receptors family 1 profile" evidence="9">
    <location>
        <begin position="1"/>
        <end position="262"/>
    </location>
</feature>
<keyword evidence="2 8" id="KW-0812">Transmembrane</keyword>
<gene>
    <name evidence="11" type="primary">LOC136082983</name>
</gene>
<dbReference type="PRINTS" id="PR00237">
    <property type="entry name" value="GPCRRHODOPSN"/>
</dbReference>
<evidence type="ECO:0000313" key="10">
    <source>
        <dbReference type="Proteomes" id="UP001652625"/>
    </source>
</evidence>